<protein>
    <recommendedName>
        <fullName evidence="3">ABC transporter ATP-binding protein</fullName>
    </recommendedName>
</protein>
<name>A0ABZ1BTU6_9FIRM</name>
<evidence type="ECO:0008006" key="3">
    <source>
        <dbReference type="Google" id="ProtNLM"/>
    </source>
</evidence>
<evidence type="ECO:0000313" key="2">
    <source>
        <dbReference type="Proteomes" id="UP001332192"/>
    </source>
</evidence>
<dbReference type="PANTHER" id="PTHR24220">
    <property type="entry name" value="IMPORT ATP-BINDING PROTEIN"/>
    <property type="match status" value="1"/>
</dbReference>
<dbReference type="Gene3D" id="3.40.50.300">
    <property type="entry name" value="P-loop containing nucleotide triphosphate hydrolases"/>
    <property type="match status" value="1"/>
</dbReference>
<dbReference type="RefSeq" id="WP_324715331.1">
    <property type="nucleotide sequence ID" value="NZ_CP141615.1"/>
</dbReference>
<proteinExistence type="predicted"/>
<dbReference type="InterPro" id="IPR015854">
    <property type="entry name" value="ABC_transpr_LolD-like"/>
</dbReference>
<accession>A0ABZ1BTU6</accession>
<organism evidence="1 2">
    <name type="scientific">Carboxydichorda subterranea</name>
    <dbReference type="NCBI Taxonomy" id="3109565"/>
    <lineage>
        <taxon>Bacteria</taxon>
        <taxon>Bacillati</taxon>
        <taxon>Bacillota</taxon>
        <taxon>Limnochordia</taxon>
        <taxon>Limnochordales</taxon>
        <taxon>Geochordaceae</taxon>
        <taxon>Carboxydichorda</taxon>
    </lineage>
</organism>
<keyword evidence="2" id="KW-1185">Reference proteome</keyword>
<sequence>MSYRRRLWAAICRSLIKDPDILFGDEPTGALDSYAAGEIMALLAEMNRSGATILLVTHDIKVAATTERVLFMLDGRLVAEKRLEKCENGSANSRKERENLLTDWLSNLGL</sequence>
<dbReference type="InterPro" id="IPR027417">
    <property type="entry name" value="P-loop_NTPase"/>
</dbReference>
<dbReference type="Proteomes" id="UP001332192">
    <property type="component" value="Chromosome"/>
</dbReference>
<dbReference type="EMBL" id="CP141615">
    <property type="protein sequence ID" value="WRP16058.1"/>
    <property type="molecule type" value="Genomic_DNA"/>
</dbReference>
<reference evidence="1 2" key="1">
    <citation type="journal article" date="2024" name="Front. Microbiol.">
        <title>Novel thermophilic genera Geochorda gen. nov. and Carboxydochorda gen. nov. from the deep terrestrial subsurface reveal the ecophysiological diversity in the class Limnochordia.</title>
        <authorList>
            <person name="Karnachuk O.V."/>
            <person name="Lukina A.P."/>
            <person name="Avakyan M.R."/>
            <person name="Kadnikov V.V."/>
            <person name="Begmatov S."/>
            <person name="Beletsky A.V."/>
            <person name="Vlasova K.G."/>
            <person name="Novikov A.A."/>
            <person name="Shcherbakova V.A."/>
            <person name="Mardanov A.V."/>
            <person name="Ravin N.V."/>
        </authorList>
    </citation>
    <scope>NUCLEOTIDE SEQUENCE [LARGE SCALE GENOMIC DNA]</scope>
    <source>
        <strain evidence="1 2">L945</strain>
    </source>
</reference>
<evidence type="ECO:0000313" key="1">
    <source>
        <dbReference type="EMBL" id="WRP16058.1"/>
    </source>
</evidence>
<gene>
    <name evidence="1" type="ORF">U7230_08030</name>
</gene>
<dbReference type="SUPFAM" id="SSF52540">
    <property type="entry name" value="P-loop containing nucleoside triphosphate hydrolases"/>
    <property type="match status" value="1"/>
</dbReference>